<dbReference type="SUPFAM" id="SSF57997">
    <property type="entry name" value="Tropomyosin"/>
    <property type="match status" value="1"/>
</dbReference>
<name>A0A5S9IJX2_UABAM</name>
<organism evidence="3 4">
    <name type="scientific">Uabimicrobium amorphum</name>
    <dbReference type="NCBI Taxonomy" id="2596890"/>
    <lineage>
        <taxon>Bacteria</taxon>
        <taxon>Pseudomonadati</taxon>
        <taxon>Planctomycetota</taxon>
        <taxon>Candidatus Uabimicrobiia</taxon>
        <taxon>Candidatus Uabimicrobiales</taxon>
        <taxon>Candidatus Uabimicrobiaceae</taxon>
        <taxon>Candidatus Uabimicrobium</taxon>
    </lineage>
</organism>
<keyword evidence="2" id="KW-0472">Membrane</keyword>
<keyword evidence="2" id="KW-0812">Transmembrane</keyword>
<feature type="transmembrane region" description="Helical" evidence="2">
    <location>
        <begin position="7"/>
        <end position="28"/>
    </location>
</feature>
<evidence type="ECO:0000313" key="3">
    <source>
        <dbReference type="EMBL" id="BBM83218.1"/>
    </source>
</evidence>
<dbReference type="EMBL" id="AP019860">
    <property type="protein sequence ID" value="BBM83218.1"/>
    <property type="molecule type" value="Genomic_DNA"/>
</dbReference>
<dbReference type="Proteomes" id="UP000326354">
    <property type="component" value="Chromosome"/>
</dbReference>
<dbReference type="RefSeq" id="WP_151967428.1">
    <property type="nucleotide sequence ID" value="NZ_AP019860.1"/>
</dbReference>
<dbReference type="KEGG" id="uam:UABAM_01569"/>
<protein>
    <submittedName>
        <fullName evidence="3">Uncharacterized protein</fullName>
    </submittedName>
</protein>
<accession>A0A5S9IJX2</accession>
<evidence type="ECO:0000313" key="4">
    <source>
        <dbReference type="Proteomes" id="UP000326354"/>
    </source>
</evidence>
<keyword evidence="4" id="KW-1185">Reference proteome</keyword>
<sequence>MSSIAKIFIFINFILSIAYMVIAGTLLAQKWDYKQMLIDQAQKATREKQVQEDKLKDAEGKVANLQESLNNVTGRAIQLNVELNKTKDIYDEAKRTNDSLNEKIANLEASYKEINSKIGEKDARINELETARDQAKEEKEDAIRAKESSEEEQLVLQTELNNIKGEIAEKEKIIQKQQRELLEAKQIIAAAEKQGVRLDLLYTREKPLDGFITAVSKKLPLVMISLGSDDNVQKGYQFTVFRGSSYIGTIVIEDVYKDASAARILKDKTRQKIQKGDSVTTRFGGTRG</sequence>
<dbReference type="AlphaFoldDB" id="A0A5S9IJX2"/>
<keyword evidence="1" id="KW-0175">Coiled coil</keyword>
<gene>
    <name evidence="3" type="ORF">UABAM_01569</name>
</gene>
<evidence type="ECO:0000256" key="1">
    <source>
        <dbReference type="SAM" id="Coils"/>
    </source>
</evidence>
<reference evidence="3 4" key="1">
    <citation type="submission" date="2019-08" db="EMBL/GenBank/DDBJ databases">
        <title>Complete genome sequence of Candidatus Uab amorphum.</title>
        <authorList>
            <person name="Shiratori T."/>
            <person name="Suzuki S."/>
            <person name="Kakizawa Y."/>
            <person name="Ishida K."/>
        </authorList>
    </citation>
    <scope>NUCLEOTIDE SEQUENCE [LARGE SCALE GENOMIC DNA]</scope>
    <source>
        <strain evidence="3 4">SRT547</strain>
    </source>
</reference>
<proteinExistence type="predicted"/>
<feature type="coiled-coil region" evidence="1">
    <location>
        <begin position="34"/>
        <end position="194"/>
    </location>
</feature>
<dbReference type="OrthoDB" id="253764at2"/>
<keyword evidence="2" id="KW-1133">Transmembrane helix</keyword>
<evidence type="ECO:0000256" key="2">
    <source>
        <dbReference type="SAM" id="Phobius"/>
    </source>
</evidence>